<dbReference type="InterPro" id="IPR007110">
    <property type="entry name" value="Ig-like_dom"/>
</dbReference>
<dbReference type="GO" id="GO:0043025">
    <property type="term" value="C:neuronal cell body"/>
    <property type="evidence" value="ECO:0007669"/>
    <property type="project" value="TreeGrafter"/>
</dbReference>
<dbReference type="GO" id="GO:0008046">
    <property type="term" value="F:axon guidance receptor activity"/>
    <property type="evidence" value="ECO:0007669"/>
    <property type="project" value="TreeGrafter"/>
</dbReference>
<feature type="chain" id="PRO_5012835076" evidence="4">
    <location>
        <begin position="24"/>
        <end position="352"/>
    </location>
</feature>
<dbReference type="AlphaFoldDB" id="A0A2B4SKM1"/>
<keyword evidence="3" id="KW-0393">Immunoglobulin domain</keyword>
<dbReference type="InterPro" id="IPR003598">
    <property type="entry name" value="Ig_sub2"/>
</dbReference>
<dbReference type="PANTHER" id="PTHR45080">
    <property type="entry name" value="CONTACTIN 5"/>
    <property type="match status" value="1"/>
</dbReference>
<evidence type="ECO:0000313" key="7">
    <source>
        <dbReference type="Proteomes" id="UP000225706"/>
    </source>
</evidence>
<dbReference type="Proteomes" id="UP000225706">
    <property type="component" value="Unassembled WGS sequence"/>
</dbReference>
<dbReference type="FunFam" id="2.60.40.10:FF:000032">
    <property type="entry name" value="palladin isoform X1"/>
    <property type="match status" value="1"/>
</dbReference>
<dbReference type="STRING" id="50429.A0A2B4SKM1"/>
<dbReference type="InterPro" id="IPR036179">
    <property type="entry name" value="Ig-like_dom_sf"/>
</dbReference>
<dbReference type="PANTHER" id="PTHR45080:SF8">
    <property type="entry name" value="IG-LIKE DOMAIN-CONTAINING PROTEIN"/>
    <property type="match status" value="1"/>
</dbReference>
<organism evidence="6 7">
    <name type="scientific">Stylophora pistillata</name>
    <name type="common">Smooth cauliflower coral</name>
    <dbReference type="NCBI Taxonomy" id="50429"/>
    <lineage>
        <taxon>Eukaryota</taxon>
        <taxon>Metazoa</taxon>
        <taxon>Cnidaria</taxon>
        <taxon>Anthozoa</taxon>
        <taxon>Hexacorallia</taxon>
        <taxon>Scleractinia</taxon>
        <taxon>Astrocoeniina</taxon>
        <taxon>Pocilloporidae</taxon>
        <taxon>Stylophora</taxon>
    </lineage>
</organism>
<dbReference type="GO" id="GO:0007156">
    <property type="term" value="P:homophilic cell adhesion via plasma membrane adhesion molecules"/>
    <property type="evidence" value="ECO:0007669"/>
    <property type="project" value="TreeGrafter"/>
</dbReference>
<name>A0A2B4SKM1_STYPI</name>
<dbReference type="EMBL" id="LSMT01000073">
    <property type="protein sequence ID" value="PFX28975.1"/>
    <property type="molecule type" value="Genomic_DNA"/>
</dbReference>
<sequence length="352" mass="39951">MGLRSFLLCISPLQLTTSPKSTGIDNDDAENQIVVENDARDVQIHCLINTDGLPLSDLGLYLCPTMAQCRNDRDSYIISRIESRSVYNYYPKQYKLSLNGTLTVTKMSSKHDGMVVWCIGKVRHHGVRENTTVIQIARERPTIRIKSPQLFSVVKGMTLHLDCEANGFPTPQVIWFRTRDRKVLLNRTNDEATSLVRRNVTKDDEGGYNCTATNLLGSDRYEVQVNVIGSPKLILVSPQDIYVYVRMDLYLEAQVEGYPYPWVSLSHDQHVLQNRSNFTSSNILLKVNSNITKANGGLYIICAGNPYRNHCLIMRVHVQGMTRLYTNRFCVIQITKEVESVRPPTNGQLTCF</sequence>
<keyword evidence="2" id="KW-1015">Disulfide bond</keyword>
<evidence type="ECO:0000259" key="5">
    <source>
        <dbReference type="PROSITE" id="PS50835"/>
    </source>
</evidence>
<comment type="caution">
    <text evidence="6">The sequence shown here is derived from an EMBL/GenBank/DDBJ whole genome shotgun (WGS) entry which is preliminary data.</text>
</comment>
<accession>A0A2B4SKM1</accession>
<protein>
    <submittedName>
        <fullName evidence="6">Inactive tyrosine-protein kinase 7</fullName>
    </submittedName>
</protein>
<keyword evidence="6" id="KW-0808">Transferase</keyword>
<evidence type="ECO:0000256" key="2">
    <source>
        <dbReference type="ARBA" id="ARBA00023157"/>
    </source>
</evidence>
<dbReference type="GO" id="GO:0016301">
    <property type="term" value="F:kinase activity"/>
    <property type="evidence" value="ECO:0007669"/>
    <property type="project" value="UniProtKB-KW"/>
</dbReference>
<dbReference type="OrthoDB" id="10559588at2759"/>
<feature type="domain" description="Ig-like" evidence="5">
    <location>
        <begin position="141"/>
        <end position="226"/>
    </location>
</feature>
<keyword evidence="1 4" id="KW-0732">Signal</keyword>
<dbReference type="Pfam" id="PF07679">
    <property type="entry name" value="I-set"/>
    <property type="match status" value="1"/>
</dbReference>
<evidence type="ECO:0000256" key="4">
    <source>
        <dbReference type="SAM" id="SignalP"/>
    </source>
</evidence>
<dbReference type="SMART" id="SM00408">
    <property type="entry name" value="IGc2"/>
    <property type="match status" value="1"/>
</dbReference>
<dbReference type="Gene3D" id="2.60.40.10">
    <property type="entry name" value="Immunoglobulins"/>
    <property type="match status" value="2"/>
</dbReference>
<dbReference type="InterPro" id="IPR013098">
    <property type="entry name" value="Ig_I-set"/>
</dbReference>
<feature type="signal peptide" evidence="4">
    <location>
        <begin position="1"/>
        <end position="23"/>
    </location>
</feature>
<dbReference type="PROSITE" id="PS50835">
    <property type="entry name" value="IG_LIKE"/>
    <property type="match status" value="1"/>
</dbReference>
<evidence type="ECO:0000313" key="6">
    <source>
        <dbReference type="EMBL" id="PFX28975.1"/>
    </source>
</evidence>
<dbReference type="SUPFAM" id="SSF48726">
    <property type="entry name" value="Immunoglobulin"/>
    <property type="match status" value="2"/>
</dbReference>
<dbReference type="GO" id="GO:0030424">
    <property type="term" value="C:axon"/>
    <property type="evidence" value="ECO:0007669"/>
    <property type="project" value="TreeGrafter"/>
</dbReference>
<dbReference type="InterPro" id="IPR013783">
    <property type="entry name" value="Ig-like_fold"/>
</dbReference>
<proteinExistence type="predicted"/>
<dbReference type="InterPro" id="IPR003599">
    <property type="entry name" value="Ig_sub"/>
</dbReference>
<reference evidence="7" key="1">
    <citation type="journal article" date="2017" name="bioRxiv">
        <title>Comparative analysis of the genomes of Stylophora pistillata and Acropora digitifera provides evidence for extensive differences between species of corals.</title>
        <authorList>
            <person name="Voolstra C.R."/>
            <person name="Li Y."/>
            <person name="Liew Y.J."/>
            <person name="Baumgarten S."/>
            <person name="Zoccola D."/>
            <person name="Flot J.-F."/>
            <person name="Tambutte S."/>
            <person name="Allemand D."/>
            <person name="Aranda M."/>
        </authorList>
    </citation>
    <scope>NUCLEOTIDE SEQUENCE [LARGE SCALE GENOMIC DNA]</scope>
</reference>
<evidence type="ECO:0000256" key="3">
    <source>
        <dbReference type="ARBA" id="ARBA00023319"/>
    </source>
</evidence>
<gene>
    <name evidence="6" type="primary">PTK7</name>
    <name evidence="6" type="ORF">AWC38_SpisGene6251</name>
</gene>
<dbReference type="GO" id="GO:0005886">
    <property type="term" value="C:plasma membrane"/>
    <property type="evidence" value="ECO:0007669"/>
    <property type="project" value="TreeGrafter"/>
</dbReference>
<dbReference type="GO" id="GO:0050808">
    <property type="term" value="P:synapse organization"/>
    <property type="evidence" value="ECO:0007669"/>
    <property type="project" value="TreeGrafter"/>
</dbReference>
<keyword evidence="7" id="KW-1185">Reference proteome</keyword>
<evidence type="ECO:0000256" key="1">
    <source>
        <dbReference type="ARBA" id="ARBA00022729"/>
    </source>
</evidence>
<dbReference type="InterPro" id="IPR050958">
    <property type="entry name" value="Cell_Adh-Cytoskel_Orgn"/>
</dbReference>
<keyword evidence="6" id="KW-0418">Kinase</keyword>
<dbReference type="SMART" id="SM00409">
    <property type="entry name" value="IG"/>
    <property type="match status" value="1"/>
</dbReference>